<keyword evidence="1" id="KW-0472">Membrane</keyword>
<feature type="transmembrane region" description="Helical" evidence="1">
    <location>
        <begin position="34"/>
        <end position="53"/>
    </location>
</feature>
<dbReference type="RefSeq" id="WP_099472879.1">
    <property type="nucleotide sequence ID" value="NZ_CP041025.1"/>
</dbReference>
<gene>
    <name evidence="2" type="ORF">CRD36_10260</name>
</gene>
<dbReference type="EMBL" id="PDEM01000023">
    <property type="protein sequence ID" value="PHZ84665.1"/>
    <property type="molecule type" value="Genomic_DNA"/>
</dbReference>
<feature type="transmembrane region" description="Helical" evidence="1">
    <location>
        <begin position="167"/>
        <end position="184"/>
    </location>
</feature>
<evidence type="ECO:0000256" key="1">
    <source>
        <dbReference type="SAM" id="Phobius"/>
    </source>
</evidence>
<evidence type="ECO:0000313" key="2">
    <source>
        <dbReference type="EMBL" id="PHZ84665.1"/>
    </source>
</evidence>
<feature type="transmembrane region" description="Helical" evidence="1">
    <location>
        <begin position="276"/>
        <end position="294"/>
    </location>
</feature>
<organism evidence="2 3">
    <name type="scientific">Paremcibacter congregatus</name>
    <dbReference type="NCBI Taxonomy" id="2043170"/>
    <lineage>
        <taxon>Bacteria</taxon>
        <taxon>Pseudomonadati</taxon>
        <taxon>Pseudomonadota</taxon>
        <taxon>Alphaproteobacteria</taxon>
        <taxon>Emcibacterales</taxon>
        <taxon>Emcibacteraceae</taxon>
        <taxon>Paremcibacter</taxon>
    </lineage>
</organism>
<feature type="transmembrane region" description="Helical" evidence="1">
    <location>
        <begin position="6"/>
        <end position="22"/>
    </location>
</feature>
<dbReference type="AlphaFoldDB" id="A0A2G4YQR7"/>
<dbReference type="PANTHER" id="PTHR34289">
    <property type="entry name" value="PROTEIN, PUTATIVE (DUF819)-RELATED"/>
    <property type="match status" value="1"/>
</dbReference>
<comment type="caution">
    <text evidence="2">The sequence shown here is derived from an EMBL/GenBank/DDBJ whole genome shotgun (WGS) entry which is preliminary data.</text>
</comment>
<reference evidence="2 3" key="1">
    <citation type="submission" date="2017-10" db="EMBL/GenBank/DDBJ databases">
        <title>Frigbacter circumglobatus gen. nov. sp. nov., isolated from sediment cultured in situ.</title>
        <authorList>
            <person name="Zhao Z."/>
        </authorList>
    </citation>
    <scope>NUCLEOTIDE SEQUENCE [LARGE SCALE GENOMIC DNA]</scope>
    <source>
        <strain evidence="2 3">ZYL</strain>
    </source>
</reference>
<keyword evidence="1" id="KW-1133">Transmembrane helix</keyword>
<keyword evidence="1" id="KW-0812">Transmembrane</keyword>
<evidence type="ECO:0000313" key="3">
    <source>
        <dbReference type="Proteomes" id="UP000229730"/>
    </source>
</evidence>
<evidence type="ECO:0008006" key="4">
    <source>
        <dbReference type="Google" id="ProtNLM"/>
    </source>
</evidence>
<dbReference type="Proteomes" id="UP000229730">
    <property type="component" value="Unassembled WGS sequence"/>
</dbReference>
<feature type="transmembrane region" description="Helical" evidence="1">
    <location>
        <begin position="94"/>
        <end position="116"/>
    </location>
</feature>
<dbReference type="OrthoDB" id="653763at2"/>
<dbReference type="PANTHER" id="PTHR34289:SF8">
    <property type="entry name" value="DUF819 DOMAIN-CONTAINING PROTEIN"/>
    <property type="match status" value="1"/>
</dbReference>
<dbReference type="InterPro" id="IPR008537">
    <property type="entry name" value="DUF819"/>
</dbReference>
<feature type="transmembrane region" description="Helical" evidence="1">
    <location>
        <begin position="300"/>
        <end position="322"/>
    </location>
</feature>
<keyword evidence="3" id="KW-1185">Reference proteome</keyword>
<protein>
    <recommendedName>
        <fullName evidence="4">DUF819 domain-containing protein</fullName>
    </recommendedName>
</protein>
<sequence length="387" mass="40945">MITNGFTYLAVLIFIGGAIKLLEDTKRFRIFDYVPGVVALYFIVMVLASLGLWSETDSVSTTYSGVKGNLLPAMIFLMLLKGDLRQIAALGPRMLTAFAAASVSIGIGFIITYSLLMHWLPDGSWKAFAALSGSWMGGTGNMAAIQGALNVPDSSMGYTLLMDSIDYAIWVILLLALVPHAPIFNRWTKSNSRLLDEIGRKIEAEENKTPRPLNFTSLIFLIGAGLMASAVAQSLAGLMPVSSFFSQTTWAVLIVTVFGVLAAMSPLGRLPGSNEIANVMLYAIIGLIASKADFSELTQAPLFVFAGLMILLIHGACMMVAAKLFKLDLFSCGVASLANIGGVASAPILAAAYSQALIPVGVLMAMLGYIIGTGGGLLVGKILALLT</sequence>
<feature type="transmembrane region" description="Helical" evidence="1">
    <location>
        <begin position="244"/>
        <end position="264"/>
    </location>
</feature>
<proteinExistence type="predicted"/>
<feature type="transmembrane region" description="Helical" evidence="1">
    <location>
        <begin position="218"/>
        <end position="238"/>
    </location>
</feature>
<feature type="transmembrane region" description="Helical" evidence="1">
    <location>
        <begin position="356"/>
        <end position="379"/>
    </location>
</feature>
<feature type="transmembrane region" description="Helical" evidence="1">
    <location>
        <begin position="329"/>
        <end position="350"/>
    </location>
</feature>
<accession>A0A2G4YQR7</accession>
<dbReference type="InParanoid" id="A0A2G4YQR7"/>
<dbReference type="Pfam" id="PF05684">
    <property type="entry name" value="DUF819"/>
    <property type="match status" value="1"/>
</dbReference>
<name>A0A2G4YQR7_9PROT</name>